<proteinExistence type="predicted"/>
<dbReference type="Proteomes" id="UP000422221">
    <property type="component" value="Unassembled WGS sequence"/>
</dbReference>
<dbReference type="EMBL" id="VWMK01000015">
    <property type="protein sequence ID" value="KAA3762364.1"/>
    <property type="molecule type" value="Genomic_DNA"/>
</dbReference>
<protein>
    <submittedName>
        <fullName evidence="4">GNAT family N-acetyltransferase</fullName>
    </submittedName>
</protein>
<organism evidence="4 5">
    <name type="scientific">Bacteroides salyersiae</name>
    <dbReference type="NCBI Taxonomy" id="291644"/>
    <lineage>
        <taxon>Bacteria</taxon>
        <taxon>Pseudomonadati</taxon>
        <taxon>Bacteroidota</taxon>
        <taxon>Bacteroidia</taxon>
        <taxon>Bacteroidales</taxon>
        <taxon>Bacteroidaceae</taxon>
        <taxon>Bacteroides</taxon>
    </lineage>
</organism>
<dbReference type="InterPro" id="IPR000182">
    <property type="entry name" value="GNAT_dom"/>
</dbReference>
<gene>
    <name evidence="4" type="ORF">F3F73_14820</name>
</gene>
<evidence type="ECO:0000259" key="3">
    <source>
        <dbReference type="PROSITE" id="PS51186"/>
    </source>
</evidence>
<keyword evidence="2" id="KW-0012">Acyltransferase</keyword>
<keyword evidence="1 4" id="KW-0808">Transferase</keyword>
<evidence type="ECO:0000313" key="4">
    <source>
        <dbReference type="EMBL" id="KAA3762364.1"/>
    </source>
</evidence>
<dbReference type="GO" id="GO:0016747">
    <property type="term" value="F:acyltransferase activity, transferring groups other than amino-acyl groups"/>
    <property type="evidence" value="ECO:0007669"/>
    <property type="project" value="InterPro"/>
</dbReference>
<dbReference type="RefSeq" id="WP_005930340.1">
    <property type="nucleotide sequence ID" value="NZ_CABKSE010000002.1"/>
</dbReference>
<dbReference type="Gene3D" id="3.40.630.30">
    <property type="match status" value="1"/>
</dbReference>
<accession>A0A7J4XGL0</accession>
<dbReference type="PANTHER" id="PTHR43877">
    <property type="entry name" value="AMINOALKYLPHOSPHONATE N-ACETYLTRANSFERASE-RELATED-RELATED"/>
    <property type="match status" value="1"/>
</dbReference>
<evidence type="ECO:0000313" key="5">
    <source>
        <dbReference type="Proteomes" id="UP000422221"/>
    </source>
</evidence>
<dbReference type="SUPFAM" id="SSF55729">
    <property type="entry name" value="Acyl-CoA N-acyltransferases (Nat)"/>
    <property type="match status" value="1"/>
</dbReference>
<name>A0A7J4XGL0_9BACE</name>
<dbReference type="Pfam" id="PF00583">
    <property type="entry name" value="Acetyltransf_1"/>
    <property type="match status" value="1"/>
</dbReference>
<dbReference type="InterPro" id="IPR016181">
    <property type="entry name" value="Acyl_CoA_acyltransferase"/>
</dbReference>
<dbReference type="PANTHER" id="PTHR43877:SF2">
    <property type="entry name" value="AMINOALKYLPHOSPHONATE N-ACETYLTRANSFERASE-RELATED"/>
    <property type="match status" value="1"/>
</dbReference>
<dbReference type="PROSITE" id="PS51186">
    <property type="entry name" value="GNAT"/>
    <property type="match status" value="1"/>
</dbReference>
<sequence length="167" mass="19335">MQLTFRKATTEDAARIWEIILQAKAQMLRQNKQQWDETYPLPENIANDIRNGYAYVLCSEADIIAYAAVVFDGEPAYNSIDGSWLSEQPYVVVHRLAVANEMKQKGIASLFMQKVEELSRSQGIHSFKVDTNFDNFYMHRMLEKLGFSYCGEILYQRGSRMAYEKLL</sequence>
<evidence type="ECO:0000256" key="1">
    <source>
        <dbReference type="ARBA" id="ARBA00022679"/>
    </source>
</evidence>
<feature type="domain" description="N-acetyltransferase" evidence="3">
    <location>
        <begin position="3"/>
        <end position="167"/>
    </location>
</feature>
<dbReference type="CDD" id="cd04301">
    <property type="entry name" value="NAT_SF"/>
    <property type="match status" value="1"/>
</dbReference>
<dbReference type="AlphaFoldDB" id="A0A7J4XGL0"/>
<evidence type="ECO:0000256" key="2">
    <source>
        <dbReference type="ARBA" id="ARBA00023315"/>
    </source>
</evidence>
<reference evidence="4 5" key="1">
    <citation type="journal article" date="2019" name="Nat. Med.">
        <title>A library of human gut bacterial isolates paired with longitudinal multiomics data enables mechanistic microbiome research.</title>
        <authorList>
            <person name="Poyet M."/>
            <person name="Groussin M."/>
            <person name="Gibbons S.M."/>
            <person name="Avila-Pacheco J."/>
            <person name="Jiang X."/>
            <person name="Kearney S.M."/>
            <person name="Perrotta A.R."/>
            <person name="Berdy B."/>
            <person name="Zhao S."/>
            <person name="Lieberman T.D."/>
            <person name="Swanson P.K."/>
            <person name="Smith M."/>
            <person name="Roesemann S."/>
            <person name="Alexander J.E."/>
            <person name="Rich S.A."/>
            <person name="Livny J."/>
            <person name="Vlamakis H."/>
            <person name="Clish C."/>
            <person name="Bullock K."/>
            <person name="Deik A."/>
            <person name="Scott J."/>
            <person name="Pierce K.A."/>
            <person name="Xavier R.J."/>
            <person name="Alm E.J."/>
        </authorList>
    </citation>
    <scope>NUCLEOTIDE SEQUENCE [LARGE SCALE GENOMIC DNA]</scope>
    <source>
        <strain evidence="4 5">BIOML-A10</strain>
    </source>
</reference>
<dbReference type="InterPro" id="IPR050832">
    <property type="entry name" value="Bact_Acetyltransf"/>
</dbReference>
<comment type="caution">
    <text evidence="4">The sequence shown here is derived from an EMBL/GenBank/DDBJ whole genome shotgun (WGS) entry which is preliminary data.</text>
</comment>
<dbReference type="GeneID" id="93117905"/>